<dbReference type="GO" id="GO:0043337">
    <property type="term" value="F:cardiolipin synthase (CMP-forming)"/>
    <property type="evidence" value="ECO:0007669"/>
    <property type="project" value="TreeGrafter"/>
</dbReference>
<evidence type="ECO:0000313" key="14">
    <source>
        <dbReference type="EMBL" id="KAG5578751.1"/>
    </source>
</evidence>
<keyword evidence="12" id="KW-1208">Phospholipid metabolism</keyword>
<keyword evidence="6" id="KW-0812">Transmembrane</keyword>
<dbReference type="InterPro" id="IPR000462">
    <property type="entry name" value="CDP-OH_P_trans"/>
</dbReference>
<organism evidence="14 15">
    <name type="scientific">Solanum commersonii</name>
    <name type="common">Commerson's wild potato</name>
    <name type="synonym">Commerson's nightshade</name>
    <dbReference type="NCBI Taxonomy" id="4109"/>
    <lineage>
        <taxon>Eukaryota</taxon>
        <taxon>Viridiplantae</taxon>
        <taxon>Streptophyta</taxon>
        <taxon>Embryophyta</taxon>
        <taxon>Tracheophyta</taxon>
        <taxon>Spermatophyta</taxon>
        <taxon>Magnoliopsida</taxon>
        <taxon>eudicotyledons</taxon>
        <taxon>Gunneridae</taxon>
        <taxon>Pentapetalae</taxon>
        <taxon>asterids</taxon>
        <taxon>lamiids</taxon>
        <taxon>Solanales</taxon>
        <taxon>Solanaceae</taxon>
        <taxon>Solanoideae</taxon>
        <taxon>Solaneae</taxon>
        <taxon>Solanum</taxon>
    </lineage>
</organism>
<protein>
    <recommendedName>
        <fullName evidence="16">Cardiolipin synthase (CMP-forming), mitochondrial</fullName>
    </recommendedName>
</protein>
<dbReference type="PROSITE" id="PS00379">
    <property type="entry name" value="CDP_ALCOHOL_P_TRANSF"/>
    <property type="match status" value="1"/>
</dbReference>
<evidence type="ECO:0000256" key="3">
    <source>
        <dbReference type="ARBA" id="ARBA00010441"/>
    </source>
</evidence>
<keyword evidence="15" id="KW-1185">Reference proteome</keyword>
<keyword evidence="8" id="KW-1133">Transmembrane helix</keyword>
<comment type="caution">
    <text evidence="14">The sequence shown here is derived from an EMBL/GenBank/DDBJ whole genome shotgun (WGS) entry which is preliminary data.</text>
</comment>
<dbReference type="OrthoDB" id="10020554at2759"/>
<evidence type="ECO:0000256" key="9">
    <source>
        <dbReference type="ARBA" id="ARBA00023098"/>
    </source>
</evidence>
<evidence type="ECO:0008006" key="16">
    <source>
        <dbReference type="Google" id="ProtNLM"/>
    </source>
</evidence>
<evidence type="ECO:0000256" key="10">
    <source>
        <dbReference type="ARBA" id="ARBA00023136"/>
    </source>
</evidence>
<reference evidence="14 15" key="1">
    <citation type="submission" date="2020-09" db="EMBL/GenBank/DDBJ databases">
        <title>De no assembly of potato wild relative species, Solanum commersonii.</title>
        <authorList>
            <person name="Cho K."/>
        </authorList>
    </citation>
    <scope>NUCLEOTIDE SEQUENCE [LARGE SCALE GENOMIC DNA]</scope>
    <source>
        <strain evidence="14">LZ3.2</strain>
        <tissue evidence="14">Leaf</tissue>
    </source>
</reference>
<dbReference type="PANTHER" id="PTHR14269:SF60">
    <property type="entry name" value="CARDIOLIPIN SYNTHASE (CMP-FORMING)"/>
    <property type="match status" value="1"/>
</dbReference>
<evidence type="ECO:0000256" key="4">
    <source>
        <dbReference type="ARBA" id="ARBA00022516"/>
    </source>
</evidence>
<evidence type="ECO:0000256" key="2">
    <source>
        <dbReference type="ARBA" id="ARBA00004141"/>
    </source>
</evidence>
<keyword evidence="11" id="KW-0594">Phospholipid biosynthesis</keyword>
<dbReference type="GO" id="GO:0005739">
    <property type="term" value="C:mitochondrion"/>
    <property type="evidence" value="ECO:0007669"/>
    <property type="project" value="TreeGrafter"/>
</dbReference>
<evidence type="ECO:0000256" key="7">
    <source>
        <dbReference type="ARBA" id="ARBA00022946"/>
    </source>
</evidence>
<evidence type="ECO:0000313" key="15">
    <source>
        <dbReference type="Proteomes" id="UP000824120"/>
    </source>
</evidence>
<dbReference type="AlphaFoldDB" id="A0A9J5WTX9"/>
<dbReference type="InterPro" id="IPR048254">
    <property type="entry name" value="CDP_ALCOHOL_P_TRANSF_CS"/>
</dbReference>
<evidence type="ECO:0000256" key="5">
    <source>
        <dbReference type="ARBA" id="ARBA00022679"/>
    </source>
</evidence>
<dbReference type="FunFam" id="1.20.120.1760:FF:000020">
    <property type="entry name" value="cardiolipin synthase (CMP-forming), mitochondrial"/>
    <property type="match status" value="1"/>
</dbReference>
<dbReference type="GO" id="GO:0016020">
    <property type="term" value="C:membrane"/>
    <property type="evidence" value="ECO:0007669"/>
    <property type="project" value="UniProtKB-SubCell"/>
</dbReference>
<name>A0A9J5WTX9_SOLCO</name>
<keyword evidence="9" id="KW-0443">Lipid metabolism</keyword>
<dbReference type="Proteomes" id="UP000824120">
    <property type="component" value="Chromosome 10"/>
</dbReference>
<dbReference type="EMBL" id="JACXVP010000010">
    <property type="protein sequence ID" value="KAG5578751.1"/>
    <property type="molecule type" value="Genomic_DNA"/>
</dbReference>
<keyword evidence="5 13" id="KW-0808">Transferase</keyword>
<dbReference type="InterPro" id="IPR050324">
    <property type="entry name" value="CDP-alcohol_PTase-I"/>
</dbReference>
<evidence type="ECO:0000256" key="1">
    <source>
        <dbReference type="ARBA" id="ARBA00001936"/>
    </source>
</evidence>
<dbReference type="InterPro" id="IPR043130">
    <property type="entry name" value="CDP-OH_PTrfase_TM_dom"/>
</dbReference>
<keyword evidence="7" id="KW-0809">Transit peptide</keyword>
<feature type="non-terminal residue" evidence="14">
    <location>
        <position position="369"/>
    </location>
</feature>
<dbReference type="Gene3D" id="1.20.120.1760">
    <property type="match status" value="1"/>
</dbReference>
<sequence>FQINRNPNFSKSYAQFELSHFFYNFFTQQFSSSSSSTIPLTPLLNFDRRRRHFLSPFAAASNFCPLFLSSLPCKLSQSSTSLHLQSDFLLVFPRVSSLRLQFPYKLCFQSTHRLLNGRNEKQWKESQLAVEVRDSFLNLPNFISLSRMISGPFLAWMIIHDMYLPAFVGLAVSGATDWLDGYMARRMGINSVVGSYLDPLADKVLIAFVALAMVDKGLLHPGLVSLVVLRDVALVGGAVYKRASILEWKWSSWYEFFNLDGAHPQKVEPLLISKVNTVLQLALVAAALLQPDLGNAETQTYITYLSWLVAMTTVGSTAAYGAQHLRVELHGRTDSNWIPNTLNKNRKIKLPASTRFVSFLFFLPHEMSK</sequence>
<evidence type="ECO:0000256" key="12">
    <source>
        <dbReference type="ARBA" id="ARBA00023264"/>
    </source>
</evidence>
<dbReference type="Pfam" id="PF01066">
    <property type="entry name" value="CDP-OH_P_transf"/>
    <property type="match status" value="1"/>
</dbReference>
<comment type="cofactor">
    <cofactor evidence="1">
        <name>Mn(2+)</name>
        <dbReference type="ChEBI" id="CHEBI:29035"/>
    </cofactor>
</comment>
<accession>A0A9J5WTX9</accession>
<evidence type="ECO:0000256" key="8">
    <source>
        <dbReference type="ARBA" id="ARBA00022989"/>
    </source>
</evidence>
<comment type="similarity">
    <text evidence="3 13">Belongs to the CDP-alcohol phosphatidyltransferase class-I family.</text>
</comment>
<evidence type="ECO:0000256" key="11">
    <source>
        <dbReference type="ARBA" id="ARBA00023209"/>
    </source>
</evidence>
<gene>
    <name evidence="14" type="ORF">H5410_049378</name>
</gene>
<comment type="subcellular location">
    <subcellularLocation>
        <location evidence="2">Membrane</location>
        <topology evidence="2">Multi-pass membrane protein</topology>
    </subcellularLocation>
</comment>
<evidence type="ECO:0000256" key="6">
    <source>
        <dbReference type="ARBA" id="ARBA00022692"/>
    </source>
</evidence>
<evidence type="ECO:0000256" key="13">
    <source>
        <dbReference type="RuleBase" id="RU003750"/>
    </source>
</evidence>
<keyword evidence="4" id="KW-0444">Lipid biosynthesis</keyword>
<proteinExistence type="inferred from homology"/>
<dbReference type="PANTHER" id="PTHR14269">
    <property type="entry name" value="CDP-DIACYLGLYCEROL--GLYCEROL-3-PHOSPHATE 3-PHOSPHATIDYLTRANSFERASE-RELATED"/>
    <property type="match status" value="1"/>
</dbReference>
<dbReference type="GO" id="GO:0032049">
    <property type="term" value="P:cardiolipin biosynthetic process"/>
    <property type="evidence" value="ECO:0007669"/>
    <property type="project" value="TreeGrafter"/>
</dbReference>
<keyword evidence="10" id="KW-0472">Membrane</keyword>